<dbReference type="PRINTS" id="PR01210">
    <property type="entry name" value="GGTRANSPTASE"/>
</dbReference>
<dbReference type="GO" id="GO:0006751">
    <property type="term" value="P:glutathione catabolic process"/>
    <property type="evidence" value="ECO:0007669"/>
    <property type="project" value="InterPro"/>
</dbReference>
<organism evidence="2 3">
    <name type="scientific">Ditylenchus destructor</name>
    <dbReference type="NCBI Taxonomy" id="166010"/>
    <lineage>
        <taxon>Eukaryota</taxon>
        <taxon>Metazoa</taxon>
        <taxon>Ecdysozoa</taxon>
        <taxon>Nematoda</taxon>
        <taxon>Chromadorea</taxon>
        <taxon>Rhabditida</taxon>
        <taxon>Tylenchina</taxon>
        <taxon>Tylenchomorpha</taxon>
        <taxon>Sphaerularioidea</taxon>
        <taxon>Anguinidae</taxon>
        <taxon>Anguininae</taxon>
        <taxon>Ditylenchus</taxon>
    </lineage>
</organism>
<feature type="binding site" evidence="1">
    <location>
        <begin position="43"/>
        <end position="44"/>
    </location>
    <ligand>
        <name>L-glutamate</name>
        <dbReference type="ChEBI" id="CHEBI:29985"/>
    </ligand>
</feature>
<dbReference type="InterPro" id="IPR043137">
    <property type="entry name" value="GGT_ssub_C"/>
</dbReference>
<protein>
    <submittedName>
        <fullName evidence="2">Gamma-glutamyltranspeptidase domain-containing protein</fullName>
    </submittedName>
</protein>
<comment type="caution">
    <text evidence="2">The sequence shown here is derived from an EMBL/GenBank/DDBJ whole genome shotgun (WGS) entry which is preliminary data.</text>
</comment>
<dbReference type="InterPro" id="IPR000101">
    <property type="entry name" value="GGT_peptidase"/>
</dbReference>
<dbReference type="SUPFAM" id="SSF56235">
    <property type="entry name" value="N-terminal nucleophile aminohydrolases (Ntn hydrolases)"/>
    <property type="match status" value="1"/>
</dbReference>
<evidence type="ECO:0000256" key="1">
    <source>
        <dbReference type="PIRSR" id="PIRSR600101-2"/>
    </source>
</evidence>
<dbReference type="AlphaFoldDB" id="A0AAD4QYE4"/>
<dbReference type="Pfam" id="PF01019">
    <property type="entry name" value="G_glu_transpept"/>
    <property type="match status" value="1"/>
</dbReference>
<sequence length="165" mass="18243">MSETTGILWNDQMDDFSTPGVNNYFGYPPSPANYIRPGKRPMSSMSPLVIFNAKNNKEVLAIGAAGGSQIISAVAGAAFQTLWLNRDVKQAIDLPRLHNQLKPNKVQLYEHNWPKEYIKALLERGHELIVPNSTAVVTAVHRVLNGTIFANSDYRKGSESEPSGY</sequence>
<name>A0AAD4QYE4_9BILA</name>
<evidence type="ECO:0000313" key="3">
    <source>
        <dbReference type="Proteomes" id="UP001201812"/>
    </source>
</evidence>
<dbReference type="EMBL" id="JAKKPZ010000252">
    <property type="protein sequence ID" value="KAI1697757.1"/>
    <property type="molecule type" value="Genomic_DNA"/>
</dbReference>
<dbReference type="Proteomes" id="UP001201812">
    <property type="component" value="Unassembled WGS sequence"/>
</dbReference>
<feature type="binding site" evidence="1">
    <location>
        <position position="67"/>
    </location>
    <ligand>
        <name>L-glutamate</name>
        <dbReference type="ChEBI" id="CHEBI:29985"/>
    </ligand>
</feature>
<dbReference type="PANTHER" id="PTHR11686:SF69">
    <property type="entry name" value="GAMMA-GLUTAMYLTRANSPEPTIDASE 1"/>
    <property type="match status" value="1"/>
</dbReference>
<proteinExistence type="predicted"/>
<evidence type="ECO:0000313" key="2">
    <source>
        <dbReference type="EMBL" id="KAI1697757.1"/>
    </source>
</evidence>
<dbReference type="PANTHER" id="PTHR11686">
    <property type="entry name" value="GAMMA GLUTAMYL TRANSPEPTIDASE"/>
    <property type="match status" value="1"/>
</dbReference>
<dbReference type="GO" id="GO:0036374">
    <property type="term" value="F:glutathione hydrolase activity"/>
    <property type="evidence" value="ECO:0007669"/>
    <property type="project" value="InterPro"/>
</dbReference>
<dbReference type="Gene3D" id="3.60.20.40">
    <property type="match status" value="1"/>
</dbReference>
<gene>
    <name evidence="2" type="ORF">DdX_18316</name>
</gene>
<keyword evidence="3" id="KW-1185">Reference proteome</keyword>
<feature type="binding site" evidence="1">
    <location>
        <position position="15"/>
    </location>
    <ligand>
        <name>L-glutamate</name>
        <dbReference type="ChEBI" id="CHEBI:29985"/>
    </ligand>
</feature>
<reference evidence="2" key="1">
    <citation type="submission" date="2022-01" db="EMBL/GenBank/DDBJ databases">
        <title>Genome Sequence Resource for Two Populations of Ditylenchus destructor, the Migratory Endoparasitic Phytonematode.</title>
        <authorList>
            <person name="Zhang H."/>
            <person name="Lin R."/>
            <person name="Xie B."/>
        </authorList>
    </citation>
    <scope>NUCLEOTIDE SEQUENCE</scope>
    <source>
        <strain evidence="2">BazhouSP</strain>
    </source>
</reference>
<accession>A0AAD4QYE4</accession>
<dbReference type="InterPro" id="IPR029055">
    <property type="entry name" value="Ntn_hydrolases_N"/>
</dbReference>
<dbReference type="GO" id="GO:0005886">
    <property type="term" value="C:plasma membrane"/>
    <property type="evidence" value="ECO:0007669"/>
    <property type="project" value="TreeGrafter"/>
</dbReference>